<comment type="caution">
    <text evidence="2">The sequence shown here is derived from an EMBL/GenBank/DDBJ whole genome shotgun (WGS) entry which is preliminary data.</text>
</comment>
<name>A0A835N4L4_9ROSI</name>
<evidence type="ECO:0000313" key="2">
    <source>
        <dbReference type="EMBL" id="KAF9686158.1"/>
    </source>
</evidence>
<evidence type="ECO:0000313" key="3">
    <source>
        <dbReference type="Proteomes" id="UP000657918"/>
    </source>
</evidence>
<keyword evidence="3" id="KW-1185">Reference proteome</keyword>
<dbReference type="OrthoDB" id="781735at2759"/>
<reference evidence="2 3" key="1">
    <citation type="submission" date="2020-10" db="EMBL/GenBank/DDBJ databases">
        <title>Plant Genome Project.</title>
        <authorList>
            <person name="Zhang R.-G."/>
        </authorList>
    </citation>
    <scope>NUCLEOTIDE SEQUENCE [LARGE SCALE GENOMIC DNA]</scope>
    <source>
        <strain evidence="2">FAFU-HL-1</strain>
        <tissue evidence="2">Leaf</tissue>
    </source>
</reference>
<dbReference type="Proteomes" id="UP000657918">
    <property type="component" value="Unassembled WGS sequence"/>
</dbReference>
<accession>A0A835N4L4</accession>
<sequence>MDTISKAKKLQAMHNMKTRLYGSHSSPAGEIYDEYVERSRSLRGVPAHLDMAEESQLEMNLVDQETNIQDKEVVLKEQVAELTNKGDKEAALKEEDDREKRRVE</sequence>
<protein>
    <submittedName>
        <fullName evidence="2">Uncharacterized protein</fullName>
    </submittedName>
</protein>
<gene>
    <name evidence="2" type="ORF">SADUNF_Sadunf03G0129400</name>
</gene>
<dbReference type="AlphaFoldDB" id="A0A835N4L4"/>
<feature type="region of interest" description="Disordered" evidence="1">
    <location>
        <begin position="84"/>
        <end position="104"/>
    </location>
</feature>
<evidence type="ECO:0000256" key="1">
    <source>
        <dbReference type="SAM" id="MobiDB-lite"/>
    </source>
</evidence>
<dbReference type="EMBL" id="JADGMS010000003">
    <property type="protein sequence ID" value="KAF9686158.1"/>
    <property type="molecule type" value="Genomic_DNA"/>
</dbReference>
<organism evidence="2 3">
    <name type="scientific">Salix dunnii</name>
    <dbReference type="NCBI Taxonomy" id="1413687"/>
    <lineage>
        <taxon>Eukaryota</taxon>
        <taxon>Viridiplantae</taxon>
        <taxon>Streptophyta</taxon>
        <taxon>Embryophyta</taxon>
        <taxon>Tracheophyta</taxon>
        <taxon>Spermatophyta</taxon>
        <taxon>Magnoliopsida</taxon>
        <taxon>eudicotyledons</taxon>
        <taxon>Gunneridae</taxon>
        <taxon>Pentapetalae</taxon>
        <taxon>rosids</taxon>
        <taxon>fabids</taxon>
        <taxon>Malpighiales</taxon>
        <taxon>Salicaceae</taxon>
        <taxon>Saliceae</taxon>
        <taxon>Salix</taxon>
    </lineage>
</organism>
<proteinExistence type="predicted"/>